<dbReference type="GO" id="GO:0016757">
    <property type="term" value="F:glycosyltransferase activity"/>
    <property type="evidence" value="ECO:0007669"/>
    <property type="project" value="UniProtKB-ARBA"/>
</dbReference>
<dbReference type="Proteomes" id="UP000245535">
    <property type="component" value="Unassembled WGS sequence"/>
</dbReference>
<dbReference type="Pfam" id="PF13692">
    <property type="entry name" value="Glyco_trans_1_4"/>
    <property type="match status" value="1"/>
</dbReference>
<dbReference type="Pfam" id="PF13439">
    <property type="entry name" value="Glyco_transf_4"/>
    <property type="match status" value="1"/>
</dbReference>
<proteinExistence type="predicted"/>
<dbReference type="Gene3D" id="3.40.50.2000">
    <property type="entry name" value="Glycogen Phosphorylase B"/>
    <property type="match status" value="2"/>
</dbReference>
<keyword evidence="2" id="KW-0808">Transferase</keyword>
<dbReference type="CDD" id="cd03801">
    <property type="entry name" value="GT4_PimA-like"/>
    <property type="match status" value="1"/>
</dbReference>
<dbReference type="OrthoDB" id="9807209at2"/>
<evidence type="ECO:0000259" key="1">
    <source>
        <dbReference type="Pfam" id="PF13439"/>
    </source>
</evidence>
<feature type="domain" description="Glycosyltransferase subfamily 4-like N-terminal" evidence="1">
    <location>
        <begin position="17"/>
        <end position="177"/>
    </location>
</feature>
<reference evidence="2 3" key="1">
    <citation type="submission" date="2018-03" db="EMBL/GenBank/DDBJ databases">
        <title>Genomic Encyclopedia of Archaeal and Bacterial Type Strains, Phase II (KMG-II): from individual species to whole genera.</title>
        <authorList>
            <person name="Goeker M."/>
        </authorList>
    </citation>
    <scope>NUCLEOTIDE SEQUENCE [LARGE SCALE GENOMIC DNA]</scope>
    <source>
        <strain evidence="2 3">DSM 28229</strain>
    </source>
</reference>
<sequence length="369" mass="42348">MGKTLVITSYKYMPPTNGGHKVCFDLCEKLSEVEEIVAVSSDNNELTEELTYPFYGLFKDEKWKYIDPRFAYRLWDICKKENVTTIFLQQPYMMPFVWAVGKLLGIRTLLYAHNLEYKRWETIGKWWSPLMYFWEKVMFQLADHSLFISESEMEEGEQVFQLKPSEVTFLPHMIDQESSPMKDELAKKELKMSLGLSEDTFLLLYYAAFSYQPNAEGLAFVQNELLPYMERNADFPFHIIVCGGGVEGELKTSSSSYYQYLGFVDDLQKHILGADVVLNPIYSGGGVKTKAIEAIGLGKTVVSFATGAEGIAVADCGEKLLISKDNQVEEFYQNLIRVKTQGDLPTPKTFYDRYYWKNVIKTLQGVVKK</sequence>
<accession>A0A315YY36</accession>
<name>A0A315YY36_SEDFL</name>
<comment type="caution">
    <text evidence="2">The sequence shown here is derived from an EMBL/GenBank/DDBJ whole genome shotgun (WGS) entry which is preliminary data.</text>
</comment>
<dbReference type="RefSeq" id="WP_109623104.1">
    <property type="nucleotide sequence ID" value="NZ_QGDO01000011.1"/>
</dbReference>
<gene>
    <name evidence="2" type="ORF">BC781_111132</name>
</gene>
<evidence type="ECO:0000313" key="2">
    <source>
        <dbReference type="EMBL" id="PWJ34222.1"/>
    </source>
</evidence>
<protein>
    <submittedName>
        <fullName evidence="2">Glycosyl transferase family 4</fullName>
    </submittedName>
</protein>
<dbReference type="EMBL" id="QGDO01000011">
    <property type="protein sequence ID" value="PWJ34222.1"/>
    <property type="molecule type" value="Genomic_DNA"/>
</dbReference>
<dbReference type="AlphaFoldDB" id="A0A315YY36"/>
<organism evidence="2 3">
    <name type="scientific">Sediminitomix flava</name>
    <dbReference type="NCBI Taxonomy" id="379075"/>
    <lineage>
        <taxon>Bacteria</taxon>
        <taxon>Pseudomonadati</taxon>
        <taxon>Bacteroidota</taxon>
        <taxon>Cytophagia</taxon>
        <taxon>Cytophagales</taxon>
        <taxon>Flammeovirgaceae</taxon>
        <taxon>Sediminitomix</taxon>
    </lineage>
</organism>
<dbReference type="InterPro" id="IPR028098">
    <property type="entry name" value="Glyco_trans_4-like_N"/>
</dbReference>
<evidence type="ECO:0000313" key="3">
    <source>
        <dbReference type="Proteomes" id="UP000245535"/>
    </source>
</evidence>
<keyword evidence="3" id="KW-1185">Reference proteome</keyword>
<dbReference type="SUPFAM" id="SSF53756">
    <property type="entry name" value="UDP-Glycosyltransferase/glycogen phosphorylase"/>
    <property type="match status" value="1"/>
</dbReference>